<accession>A0AAW0EJS4</accession>
<dbReference type="InterPro" id="IPR036291">
    <property type="entry name" value="NAD(P)-bd_dom_sf"/>
</dbReference>
<dbReference type="PANTHER" id="PTHR24320">
    <property type="entry name" value="RETINOL DEHYDROGENASE"/>
    <property type="match status" value="1"/>
</dbReference>
<name>A0AAW0EJS4_9AGAR</name>
<comment type="similarity">
    <text evidence="1">Belongs to the short-chain dehydrogenases/reductases (SDR) family.</text>
</comment>
<sequence>MSQEFSFTTTAEEVAAAFAGEIKGKNVLITGTSLNGLGFEAARAIARYANLVVITGYDEGRLKLSEDVIKKENPTAKIYRLSIDLASLASVRQAADEVNRLTEPLHVLVHNAAIAFVDFKLSEDGFELHYATNHIGPFLLTKLLVPKLLASASPDYTPRVVFVSSAAHALPGGHDVGFAALTNPDPTNYSRSGGYRQTKSANVLMGFELSKRSKGKINAFSLHPGLIYTKGFDKDYALVHFQNAGILDEHGQPVTSHAWKTIPQGAATTVAAAFDPSLNDKAGAYLADCQAANDQISPHCADPGNAEKLWNITENLIGESFSF</sequence>
<proteinExistence type="inferred from homology"/>
<comment type="caution">
    <text evidence="3">The sequence shown here is derived from an EMBL/GenBank/DDBJ whole genome shotgun (WGS) entry which is preliminary data.</text>
</comment>
<protein>
    <submittedName>
        <fullName evidence="3">Short-chain dehydrogenase/reductase family protein</fullName>
    </submittedName>
</protein>
<keyword evidence="4" id="KW-1185">Reference proteome</keyword>
<gene>
    <name evidence="3" type="ORF">R3P38DRAFT_2827747</name>
</gene>
<dbReference type="EMBL" id="JAWWNJ010000001">
    <property type="protein sequence ID" value="KAK7065065.1"/>
    <property type="molecule type" value="Genomic_DNA"/>
</dbReference>
<keyword evidence="2" id="KW-0560">Oxidoreductase</keyword>
<evidence type="ECO:0000256" key="1">
    <source>
        <dbReference type="ARBA" id="ARBA00006484"/>
    </source>
</evidence>
<dbReference type="PANTHER" id="PTHR24320:SF283">
    <property type="entry name" value="RETINOL DEHYDROGENASE 11"/>
    <property type="match status" value="1"/>
</dbReference>
<evidence type="ECO:0000313" key="3">
    <source>
        <dbReference type="EMBL" id="KAK7065065.1"/>
    </source>
</evidence>
<organism evidence="3 4">
    <name type="scientific">Favolaschia claudopus</name>
    <dbReference type="NCBI Taxonomy" id="2862362"/>
    <lineage>
        <taxon>Eukaryota</taxon>
        <taxon>Fungi</taxon>
        <taxon>Dikarya</taxon>
        <taxon>Basidiomycota</taxon>
        <taxon>Agaricomycotina</taxon>
        <taxon>Agaricomycetes</taxon>
        <taxon>Agaricomycetidae</taxon>
        <taxon>Agaricales</taxon>
        <taxon>Marasmiineae</taxon>
        <taxon>Mycenaceae</taxon>
        <taxon>Favolaschia</taxon>
    </lineage>
</organism>
<dbReference type="InterPro" id="IPR002347">
    <property type="entry name" value="SDR_fam"/>
</dbReference>
<dbReference type="SUPFAM" id="SSF51735">
    <property type="entry name" value="NAD(P)-binding Rossmann-fold domains"/>
    <property type="match status" value="1"/>
</dbReference>
<evidence type="ECO:0000313" key="4">
    <source>
        <dbReference type="Proteomes" id="UP001362999"/>
    </source>
</evidence>
<dbReference type="Gene3D" id="3.40.50.720">
    <property type="entry name" value="NAD(P)-binding Rossmann-like Domain"/>
    <property type="match status" value="1"/>
</dbReference>
<dbReference type="Pfam" id="PF00106">
    <property type="entry name" value="adh_short"/>
    <property type="match status" value="1"/>
</dbReference>
<dbReference type="Proteomes" id="UP001362999">
    <property type="component" value="Unassembled WGS sequence"/>
</dbReference>
<evidence type="ECO:0000256" key="2">
    <source>
        <dbReference type="ARBA" id="ARBA00023002"/>
    </source>
</evidence>
<reference evidence="3 4" key="1">
    <citation type="journal article" date="2024" name="J Genomics">
        <title>Draft genome sequencing and assembly of Favolaschia claudopus CIRM-BRFM 2984 isolated from oak limbs.</title>
        <authorList>
            <person name="Navarro D."/>
            <person name="Drula E."/>
            <person name="Chaduli D."/>
            <person name="Cazenave R."/>
            <person name="Ahrendt S."/>
            <person name="Wang J."/>
            <person name="Lipzen A."/>
            <person name="Daum C."/>
            <person name="Barry K."/>
            <person name="Grigoriev I.V."/>
            <person name="Favel A."/>
            <person name="Rosso M.N."/>
            <person name="Martin F."/>
        </authorList>
    </citation>
    <scope>NUCLEOTIDE SEQUENCE [LARGE SCALE GENOMIC DNA]</scope>
    <source>
        <strain evidence="3 4">CIRM-BRFM 2984</strain>
    </source>
</reference>
<dbReference type="GO" id="GO:0016491">
    <property type="term" value="F:oxidoreductase activity"/>
    <property type="evidence" value="ECO:0007669"/>
    <property type="project" value="UniProtKB-KW"/>
</dbReference>
<dbReference type="AlphaFoldDB" id="A0AAW0EJS4"/>